<protein>
    <submittedName>
        <fullName evidence="1">Uncharacterized protein</fullName>
    </submittedName>
</protein>
<accession>A0A6P1QUS6</accession>
<evidence type="ECO:0000313" key="2">
    <source>
        <dbReference type="Proteomes" id="UP000464318"/>
    </source>
</evidence>
<name>A0A6P1QUS6_9FLAO</name>
<gene>
    <name evidence="1" type="ORF">DBX24_01070</name>
</gene>
<organism evidence="1 2">
    <name type="scientific">Bergeyella cardium</name>
    <dbReference type="NCBI Taxonomy" id="1585976"/>
    <lineage>
        <taxon>Bacteria</taxon>
        <taxon>Pseudomonadati</taxon>
        <taxon>Bacteroidota</taxon>
        <taxon>Flavobacteriia</taxon>
        <taxon>Flavobacteriales</taxon>
        <taxon>Weeksellaceae</taxon>
        <taxon>Bergeyella</taxon>
    </lineage>
</organism>
<dbReference type="AlphaFoldDB" id="A0A6P1QUS6"/>
<keyword evidence="2" id="KW-1185">Reference proteome</keyword>
<proteinExistence type="predicted"/>
<evidence type="ECO:0000313" key="1">
    <source>
        <dbReference type="EMBL" id="QHN64580.1"/>
    </source>
</evidence>
<dbReference type="RefSeq" id="WP_120488723.1">
    <property type="nucleotide sequence ID" value="NZ_CP029149.1"/>
</dbReference>
<dbReference type="EMBL" id="CP029149">
    <property type="protein sequence ID" value="QHN64580.1"/>
    <property type="molecule type" value="Genomic_DNA"/>
</dbReference>
<dbReference type="OrthoDB" id="4291430at2"/>
<reference evidence="1 2" key="1">
    <citation type="submission" date="2018-04" db="EMBL/GenBank/DDBJ databases">
        <title>Characteristic and Complete Genome Sequencing of A Novel Member of Infective Endocarditis Causative Bacteria: Bergeyella cardium QL-PH.</title>
        <authorList>
            <person name="Pan H."/>
            <person name="Sun E."/>
            <person name="Zhang Y."/>
        </authorList>
    </citation>
    <scope>NUCLEOTIDE SEQUENCE [LARGE SCALE GENOMIC DNA]</scope>
    <source>
        <strain evidence="1 2">HPQL</strain>
    </source>
</reference>
<dbReference type="Proteomes" id="UP000464318">
    <property type="component" value="Chromosome"/>
</dbReference>
<dbReference type="KEGG" id="bcad:DBX24_01070"/>
<sequence>MKKPKIAYIEIDTHPEIVQNFMELTLLSRDFEIDFYLSEKILKQINPIQQNIFVVSPENLLSELEKQNYNLIIIGTAHRYFHIFKKIIKKQSATIIVHNINFSKSSKLSLFKNIFKEEVVFRLKLLLKEGLLSAPNLYKNVSKTFVLGKSLATEGRIFLPVFYSEKLSGKPKTTGKIRIVIPGAVSQKRRDYLHILKRIKTFKLNAEIIFCGKASSAEHSWLKEAQKHLPANLKIKFFSTKLSRETFDQIMASADVLWCPIQEKTTFMSVEETYGKTKISGNTGDAIRYQKPAIFPKGYESPLPFIFEEKEDIETQILEIINTPLDFNDYSQEKVASALAALLKNSF</sequence>